<dbReference type="Proteomes" id="UP000288716">
    <property type="component" value="Unassembled WGS sequence"/>
</dbReference>
<dbReference type="PANTHER" id="PTHR46306">
    <property type="entry name" value="BTB/POZ DOMAIN-CONTAINING PROTEIN 9"/>
    <property type="match status" value="1"/>
</dbReference>
<keyword evidence="3" id="KW-0862">Zinc</keyword>
<evidence type="ECO:0000256" key="4">
    <source>
        <dbReference type="PROSITE-ProRule" id="PRU00042"/>
    </source>
</evidence>
<feature type="domain" description="C2H2-type" evidence="6">
    <location>
        <begin position="276"/>
        <end position="304"/>
    </location>
</feature>
<organism evidence="7 8">
    <name type="scientific">Leptotrombidium deliense</name>
    <dbReference type="NCBI Taxonomy" id="299467"/>
    <lineage>
        <taxon>Eukaryota</taxon>
        <taxon>Metazoa</taxon>
        <taxon>Ecdysozoa</taxon>
        <taxon>Arthropoda</taxon>
        <taxon>Chelicerata</taxon>
        <taxon>Arachnida</taxon>
        <taxon>Acari</taxon>
        <taxon>Acariformes</taxon>
        <taxon>Trombidiformes</taxon>
        <taxon>Prostigmata</taxon>
        <taxon>Anystina</taxon>
        <taxon>Parasitengona</taxon>
        <taxon>Trombiculoidea</taxon>
        <taxon>Trombiculidae</taxon>
        <taxon>Leptotrombidium</taxon>
    </lineage>
</organism>
<dbReference type="SUPFAM" id="SSF54695">
    <property type="entry name" value="POZ domain"/>
    <property type="match status" value="1"/>
</dbReference>
<dbReference type="AlphaFoldDB" id="A0A443SEG8"/>
<feature type="non-terminal residue" evidence="7">
    <location>
        <position position="1"/>
    </location>
</feature>
<dbReference type="GO" id="GO:0005737">
    <property type="term" value="C:cytoplasm"/>
    <property type="evidence" value="ECO:0007669"/>
    <property type="project" value="TreeGrafter"/>
</dbReference>
<dbReference type="Pfam" id="PF22964">
    <property type="entry name" value="ZER1-like_2nd"/>
    <property type="match status" value="1"/>
</dbReference>
<dbReference type="OrthoDB" id="6476088at2759"/>
<feature type="domain" description="BTB" evidence="5">
    <location>
        <begin position="380"/>
        <end position="446"/>
    </location>
</feature>
<dbReference type="GO" id="GO:0008270">
    <property type="term" value="F:zinc ion binding"/>
    <property type="evidence" value="ECO:0007669"/>
    <property type="project" value="UniProtKB-KW"/>
</dbReference>
<evidence type="ECO:0008006" key="9">
    <source>
        <dbReference type="Google" id="ProtNLM"/>
    </source>
</evidence>
<dbReference type="InterPro" id="IPR000210">
    <property type="entry name" value="BTB/POZ_dom"/>
</dbReference>
<gene>
    <name evidence="7" type="ORF">B4U80_13025</name>
</gene>
<evidence type="ECO:0000259" key="5">
    <source>
        <dbReference type="PROSITE" id="PS50097"/>
    </source>
</evidence>
<dbReference type="SUPFAM" id="SSF57667">
    <property type="entry name" value="beta-beta-alpha zinc fingers"/>
    <property type="match status" value="2"/>
</dbReference>
<evidence type="ECO:0000256" key="2">
    <source>
        <dbReference type="ARBA" id="ARBA00022771"/>
    </source>
</evidence>
<dbReference type="PROSITE" id="PS00028">
    <property type="entry name" value="ZINC_FINGER_C2H2_1"/>
    <property type="match status" value="4"/>
</dbReference>
<reference evidence="7 8" key="1">
    <citation type="journal article" date="2018" name="Gigascience">
        <title>Genomes of trombidid mites reveal novel predicted allergens and laterally-transferred genes associated with secondary metabolism.</title>
        <authorList>
            <person name="Dong X."/>
            <person name="Chaisiri K."/>
            <person name="Xia D."/>
            <person name="Armstrong S.D."/>
            <person name="Fang Y."/>
            <person name="Donnelly M.J."/>
            <person name="Kadowaki T."/>
            <person name="McGarry J.W."/>
            <person name="Darby A.C."/>
            <person name="Makepeace B.L."/>
        </authorList>
    </citation>
    <scope>NUCLEOTIDE SEQUENCE [LARGE SCALE GENOMIC DNA]</scope>
    <source>
        <strain evidence="7">UoL-UT</strain>
    </source>
</reference>
<evidence type="ECO:0000259" key="6">
    <source>
        <dbReference type="PROSITE" id="PS50157"/>
    </source>
</evidence>
<dbReference type="SMART" id="SM00355">
    <property type="entry name" value="ZnF_C2H2"/>
    <property type="match status" value="4"/>
</dbReference>
<dbReference type="InterPro" id="IPR036236">
    <property type="entry name" value="Znf_C2H2_sf"/>
</dbReference>
<dbReference type="CDD" id="cd18186">
    <property type="entry name" value="BTB_POZ_ZBTB_KLHL-like"/>
    <property type="match status" value="1"/>
</dbReference>
<accession>A0A443SEG8</accession>
<comment type="caution">
    <text evidence="7">The sequence shown here is derived from an EMBL/GenBank/DDBJ whole genome shotgun (WGS) entry which is preliminary data.</text>
</comment>
<feature type="domain" description="C2H2-type" evidence="6">
    <location>
        <begin position="246"/>
        <end position="274"/>
    </location>
</feature>
<dbReference type="PROSITE" id="PS50157">
    <property type="entry name" value="ZINC_FINGER_C2H2_2"/>
    <property type="match status" value="3"/>
</dbReference>
<dbReference type="InterPro" id="IPR011333">
    <property type="entry name" value="SKP1/BTB/POZ_sf"/>
</dbReference>
<dbReference type="SMART" id="SM00225">
    <property type="entry name" value="BTB"/>
    <property type="match status" value="1"/>
</dbReference>
<dbReference type="Gene3D" id="3.30.160.60">
    <property type="entry name" value="Classic Zinc Finger"/>
    <property type="match status" value="2"/>
</dbReference>
<keyword evidence="2 4" id="KW-0863">Zinc-finger</keyword>
<dbReference type="STRING" id="299467.A0A443SEG8"/>
<name>A0A443SEG8_9ACAR</name>
<dbReference type="InterPro" id="IPR013087">
    <property type="entry name" value="Znf_C2H2_type"/>
</dbReference>
<evidence type="ECO:0000313" key="7">
    <source>
        <dbReference type="EMBL" id="RWS25923.1"/>
    </source>
</evidence>
<dbReference type="EMBL" id="NCKV01003242">
    <property type="protein sequence ID" value="RWS25923.1"/>
    <property type="molecule type" value="Genomic_DNA"/>
</dbReference>
<dbReference type="InterPro" id="IPR052407">
    <property type="entry name" value="BTB_POZ_domain_cont_9"/>
</dbReference>
<protein>
    <recommendedName>
        <fullName evidence="9">BTB/POZ domain-containing protein 9-like protein</fullName>
    </recommendedName>
</protein>
<evidence type="ECO:0000313" key="8">
    <source>
        <dbReference type="Proteomes" id="UP000288716"/>
    </source>
</evidence>
<dbReference type="GO" id="GO:0005634">
    <property type="term" value="C:nucleus"/>
    <property type="evidence" value="ECO:0007669"/>
    <property type="project" value="UniProtKB-ARBA"/>
</dbReference>
<dbReference type="Pfam" id="PF07707">
    <property type="entry name" value="BACK"/>
    <property type="match status" value="1"/>
</dbReference>
<sequence length="815" mass="94357">NGSTSSDVNDKHNSKPANILHNVDEMCKQTSIREKNTMWFLNNLSKYLNGMRKESQSGIGNVTKNRVNLRESEINKCSSSEKGNKQTSLRVTPETVVQQNNSISLQIAKQQKNEPANHANVPISIKKEKSAKESKILHNALTHVSSLAVEKSVIKHGCNSRTVIKVDSNYSFVTCEKSDDFKKIEIPLQKRKKRGVYNLDVVNSCIFIKVKDKFKLFACKICSREFTRIDWVRRHVATVHKKLRPFVCKTCGRRLTTSQSLSEHMMSLHNNNKRNYRCNVCGKRYKTRNHLYYHRTRVHEFSHACTCDVCGASYKSRPVMRRHFEKYHPNAVFNEAKVLNSITDVAPANVNGFPLKMSAFNVSNFAANLIKDLYLDSELADVYFVCGKELVPGHKVIVAKSSDYFKNLLYKDEKNKNSREIEIFSSAVVFKVVLQFIYTGIVEIDTFTDLQVIELHSICRMITIQPILDIVVQKLNSAEFNFENIAKYFEPVKNTPSLEYVNKFWSFVDSNAERIVKDKKVFNTFSYEFIQEIIQRDTFEVTEIVLFKAINNWHKERNVDNMNDIWKYLRLNLINEIDYDTFVYPEQIFTDREYILSFRKARRLRIHEPVVQHDEKVTRRDSVKTFCRAKSRSECDTNDMLTEGDQVNLIKLAILSCRQMNNSSVASVEILITLITGRIKKEVCDELLHNIWILIRILTNNKENCIEFVKSNGINLISQCIEMFANDQNLLTEILFVMNNIAKHSFQQQLMVPVIVEKCELLLFSAEVNETQKTLGAMILNSLMALDLQVWDKHVPNVNRDKVWQQLILWNIASG</sequence>
<dbReference type="FunFam" id="3.30.160.60:FF:000446">
    <property type="entry name" value="Zinc finger protein"/>
    <property type="match status" value="1"/>
</dbReference>
<dbReference type="PROSITE" id="PS50097">
    <property type="entry name" value="BTB"/>
    <property type="match status" value="1"/>
</dbReference>
<proteinExistence type="predicted"/>
<dbReference type="VEuPathDB" id="VectorBase:LDEU006117"/>
<evidence type="ECO:0000256" key="1">
    <source>
        <dbReference type="ARBA" id="ARBA00022723"/>
    </source>
</evidence>
<keyword evidence="1" id="KW-0479">Metal-binding</keyword>
<dbReference type="Gene3D" id="3.30.710.10">
    <property type="entry name" value="Potassium Channel Kv1.1, Chain A"/>
    <property type="match status" value="1"/>
</dbReference>
<dbReference type="PANTHER" id="PTHR46306:SF1">
    <property type="entry name" value="BTB_POZ DOMAIN-CONTAINING PROTEIN 9"/>
    <property type="match status" value="1"/>
</dbReference>
<feature type="domain" description="C2H2-type" evidence="6">
    <location>
        <begin position="217"/>
        <end position="245"/>
    </location>
</feature>
<keyword evidence="8" id="KW-1185">Reference proteome</keyword>
<dbReference type="InterPro" id="IPR011705">
    <property type="entry name" value="BACK"/>
</dbReference>
<dbReference type="Pfam" id="PF00651">
    <property type="entry name" value="BTB"/>
    <property type="match status" value="1"/>
</dbReference>
<dbReference type="Pfam" id="PF00096">
    <property type="entry name" value="zf-C2H2"/>
    <property type="match status" value="2"/>
</dbReference>
<dbReference type="InterPro" id="IPR055142">
    <property type="entry name" value="ZER1-like_C"/>
</dbReference>
<evidence type="ECO:0000256" key="3">
    <source>
        <dbReference type="ARBA" id="ARBA00022833"/>
    </source>
</evidence>